<dbReference type="AlphaFoldDB" id="A0A1I1NGB0"/>
<dbReference type="SUPFAM" id="SSF69304">
    <property type="entry name" value="Tricorn protease N-terminal domain"/>
    <property type="match status" value="1"/>
</dbReference>
<dbReference type="RefSeq" id="WP_090091603.1">
    <property type="nucleotide sequence ID" value="NZ_FOMG01000015.1"/>
</dbReference>
<proteinExistence type="predicted"/>
<evidence type="ECO:0000313" key="2">
    <source>
        <dbReference type="Proteomes" id="UP000199263"/>
    </source>
</evidence>
<evidence type="ECO:0008006" key="3">
    <source>
        <dbReference type="Google" id="ProtNLM"/>
    </source>
</evidence>
<name>A0A1I1NGB0_9CLOT</name>
<protein>
    <recommendedName>
        <fullName evidence="3">DUF5050 domain-containing protein</fullName>
    </recommendedName>
</protein>
<evidence type="ECO:0000313" key="1">
    <source>
        <dbReference type="EMBL" id="SFC96302.1"/>
    </source>
</evidence>
<reference evidence="1 2" key="1">
    <citation type="submission" date="2016-10" db="EMBL/GenBank/DDBJ databases">
        <authorList>
            <person name="de Groot N.N."/>
        </authorList>
    </citation>
    <scope>NUCLEOTIDE SEQUENCE [LARGE SCALE GENOMIC DNA]</scope>
    <source>
        <strain evidence="1 2">DSM 12992</strain>
    </source>
</reference>
<keyword evidence="2" id="KW-1185">Reference proteome</keyword>
<organism evidence="1 2">
    <name type="scientific">Clostridium uliginosum</name>
    <dbReference type="NCBI Taxonomy" id="119641"/>
    <lineage>
        <taxon>Bacteria</taxon>
        <taxon>Bacillati</taxon>
        <taxon>Bacillota</taxon>
        <taxon>Clostridia</taxon>
        <taxon>Eubacteriales</taxon>
        <taxon>Clostridiaceae</taxon>
        <taxon>Clostridium</taxon>
    </lineage>
</organism>
<dbReference type="PROSITE" id="PS51257">
    <property type="entry name" value="PROKAR_LIPOPROTEIN"/>
    <property type="match status" value="1"/>
</dbReference>
<dbReference type="OrthoDB" id="1896796at2"/>
<accession>A0A1I1NGB0</accession>
<sequence length="334" mass="38482">MKEFRKKYLRFLTFIIFPLFLLGCSSGKEDITKVTEEIKLNSGSALKSENGSYKLYNYEDGKYIPAQQNSMIVAYDKASSSYIYMEDEKHYIVHNGYKMEVKDKNHSDIKISPKGNYVSYFMEDEGLKLKIVTTKDNNEVKLNSNVSISGTLYDWYDEKNLVYYGINDDGVNGIFTYNLDTNKEELLYKLEGGYLSFIKASKNDLIFIQINLENQKELMIINKQSKETKKLSNQIEDLSDLIVYNDTIYFTGKVYGDTNSLYKINSDKVKRIIFDFPSMVKMEKGLSLDENGNILFVGAKGVSEDEAIYSFSEDGTIAVRSKTAKEYVFLQYRT</sequence>
<dbReference type="STRING" id="119641.SAMN05421842_11527"/>
<dbReference type="Proteomes" id="UP000199263">
    <property type="component" value="Unassembled WGS sequence"/>
</dbReference>
<dbReference type="EMBL" id="FOMG01000015">
    <property type="protein sequence ID" value="SFC96302.1"/>
    <property type="molecule type" value="Genomic_DNA"/>
</dbReference>
<gene>
    <name evidence="1" type="ORF">SAMN05421842_11527</name>
</gene>